<protein>
    <submittedName>
        <fullName evidence="3">ATP-binding protein</fullName>
    </submittedName>
</protein>
<dbReference type="EMBL" id="JAAJRI010000001">
    <property type="protein sequence ID" value="NGE86593.1"/>
    <property type="molecule type" value="Genomic_DNA"/>
</dbReference>
<dbReference type="RefSeq" id="WP_022645559.1">
    <property type="nucleotide sequence ID" value="NZ_AP022161.1"/>
</dbReference>
<dbReference type="SUPFAM" id="SSF52540">
    <property type="entry name" value="P-loop containing nucleoside triphosphate hydrolases"/>
    <property type="match status" value="1"/>
</dbReference>
<evidence type="ECO:0000313" key="4">
    <source>
        <dbReference type="EMBL" id="RRD79159.1"/>
    </source>
</evidence>
<dbReference type="InterPro" id="IPR027417">
    <property type="entry name" value="P-loop_NTPase"/>
</dbReference>
<name>A0A0A1A357_ECOLX</name>
<keyword evidence="3" id="KW-0067">ATP-binding</keyword>
<reference evidence="2" key="3">
    <citation type="submission" date="2019-09" db="EMBL/GenBank/DDBJ databases">
        <authorList>
            <consortium name="NCBI Pathogen Detection Project"/>
        </authorList>
    </citation>
    <scope>NUCLEOTIDE SEQUENCE</scope>
    <source>
        <strain evidence="2">EC00605</strain>
    </source>
</reference>
<comment type="caution">
    <text evidence="3">The sequence shown here is derived from an EMBL/GenBank/DDBJ whole genome shotgun (WGS) entry which is preliminary data.</text>
</comment>
<reference evidence="2" key="1">
    <citation type="journal article" date="2018" name="Genome Biol.">
        <title>SKESA: strategic k-mer extension for scrupulous assemblies.</title>
        <authorList>
            <person name="Souvorov A."/>
            <person name="Agarwala R."/>
            <person name="Lipman D.J."/>
        </authorList>
    </citation>
    <scope>NUCLEOTIDE SEQUENCE [LARGE SCALE GENOMIC DNA]</scope>
    <source>
        <strain evidence="2">EC00605</strain>
    </source>
</reference>
<accession>A0A0A1A357</accession>
<dbReference type="EMBL" id="DABGZR010000006">
    <property type="protein sequence ID" value="HAJ0995534.1"/>
    <property type="molecule type" value="Genomic_DNA"/>
</dbReference>
<dbReference type="Proteomes" id="UP000271008">
    <property type="component" value="Unassembled WGS sequence"/>
</dbReference>
<dbReference type="GO" id="GO:0005524">
    <property type="term" value="F:ATP binding"/>
    <property type="evidence" value="ECO:0007669"/>
    <property type="project" value="UniProtKB-KW"/>
</dbReference>
<dbReference type="Proteomes" id="UP000472856">
    <property type="component" value="Unassembled WGS sequence"/>
</dbReference>
<evidence type="ECO:0000313" key="5">
    <source>
        <dbReference type="Proteomes" id="UP000271008"/>
    </source>
</evidence>
<dbReference type="EMBL" id="RQTU01000001">
    <property type="protein sequence ID" value="RRD79159.1"/>
    <property type="molecule type" value="Genomic_DNA"/>
</dbReference>
<keyword evidence="3" id="KW-0547">Nucleotide-binding</keyword>
<organism evidence="3 6">
    <name type="scientific">Escherichia coli</name>
    <dbReference type="NCBI Taxonomy" id="562"/>
    <lineage>
        <taxon>Bacteria</taxon>
        <taxon>Pseudomonadati</taxon>
        <taxon>Pseudomonadota</taxon>
        <taxon>Gammaproteobacteria</taxon>
        <taxon>Enterobacterales</taxon>
        <taxon>Enterobacteriaceae</taxon>
        <taxon>Escherichia</taxon>
    </lineage>
</organism>
<feature type="compositionally biased region" description="Basic and acidic residues" evidence="1">
    <location>
        <begin position="1"/>
        <end position="12"/>
    </location>
</feature>
<evidence type="ECO:0000313" key="6">
    <source>
        <dbReference type="Proteomes" id="UP000472856"/>
    </source>
</evidence>
<proteinExistence type="predicted"/>
<evidence type="ECO:0000256" key="1">
    <source>
        <dbReference type="SAM" id="MobiDB-lite"/>
    </source>
</evidence>
<reference evidence="4 5" key="2">
    <citation type="submission" date="2018-11" db="EMBL/GenBank/DDBJ databases">
        <title>Enterobacteriaceae from Patient.</title>
        <authorList>
            <person name="Shen C."/>
            <person name="Yang Y."/>
            <person name="Tian G."/>
        </authorList>
    </citation>
    <scope>NUCLEOTIDE SEQUENCE [LARGE SCALE GENOMIC DNA]</scope>
    <source>
        <strain evidence="4 5">GBGD28</strain>
    </source>
</reference>
<reference evidence="3 6" key="4">
    <citation type="submission" date="2020-02" db="EMBL/GenBank/DDBJ databases">
        <title>WGS of Carbapenem-Resistant Enterobacteriaceae.</title>
        <authorList>
            <person name="Tokajian S."/>
            <person name="El Chaar M."/>
            <person name="El Khoury M."/>
        </authorList>
    </citation>
    <scope>NUCLEOTIDE SEQUENCE [LARGE SCALE GENOMIC DNA]</scope>
    <source>
        <strain evidence="3 6">ECM_75</strain>
    </source>
</reference>
<evidence type="ECO:0000313" key="2">
    <source>
        <dbReference type="EMBL" id="HAJ0995534.1"/>
    </source>
</evidence>
<evidence type="ECO:0000313" key="3">
    <source>
        <dbReference type="EMBL" id="NGE86593.1"/>
    </source>
</evidence>
<feature type="region of interest" description="Disordered" evidence="1">
    <location>
        <begin position="1"/>
        <end position="23"/>
    </location>
</feature>
<sequence>MREQHTLPEDKSPGTSTLASGPAGTHFEAQVAASYMLAMLAGAPARGLPGASIDRVALQQANAGYPLDDVIIHGHDNISGKVAVLEVQVKRSITFAASDPVFRKVVGQIVKASQRPDFSTQRYELAIATTKGSRKIDGAYQDVLTLARQISDATTFAAQIDLAGVANDDMRSFVKTFKTHLLDEGSPDDNETVWFLLRRIQILTFDFTAPGSASHDLALERALRILHADDGSRVGAFWGSLIELSIDVAKSGGDKTRDTALVTLAQFGYRFLGERRHMAARAALTESSRLALADIRNRVGKAVLARQERVAAIHAALGLGRYVEIRGDAGVGKSGILRQMAEAMQTEGPVIVLSPGRCVPRGWVAWRAQLGFDGTLRELLVELANDGGATIYIDNLDFFNAEERLTVVDIVSEASIVPGLVIVATARLESGLDEPNWLPNDALARLGLTEPIIIDELSKAEVEQLKAIDPSLAPLLTEGHPARQVARNLFRLSRLASQTASEPMPRTEVDMAEQWWINADGTRDAGWRDRSRLLQDLAFQILSGADFLDIKCHSAIPIDALVSSGTLRNLSTDLVAFRHDVLREWAIANAIHSDPRLIDGLQLDRPATAMFARGIELAARMAVERAVDGVKWLAIVERLSQVGVHQSWRRAALLALARSEAAETLLSRASPELLANRAALLRELIRIVMAVDVLPAAKVFAAAGVDPALIPPSVNIPRGPAWIALITWLLDTAEIAPIEAIPDIVQLYTAFSIGTLGITDITALTTRQIYGWLRLLEPRNEMLLPGEEPLFRGHLDRNGTQSLKSDLRDAFIIFARTTPELAAEYLTAVGSCEHNEYIVRSILKMRGTLAQAAPVELANLTAQALISGPRGRKRHFGTEREEAFTYLDHVFLPVSPDQGPFLDLLINSPKNGLALIHRLVTHAVAHESQGADSGINGFKLVLPKGVRTFPWSQTYFWSRNSNFYAVTSSLMALEAWAHRRVDAGEAFEDVLTDVLGPPGSCAAYLLVGVDLIISHWPKSLRIATAFLGCPELLCLDRIRQVHDRVEIPEFFDLNTARSESQGNMIAADLQRRSSRRTTLDELIGSFTFQASLEQRTALRMLLVSEAARLGEPVASSNLRSPEFMVRYALNLSDATNWQEFEMTLKDGSSTTARKYVSPPAEQTHLQALRDAATERESDFATCSVLTLAIDDPSQLLPEGRIVAVAWARRLAMATTDIESDDDDDERWMQEEAFVAAAMIVMRDGNDALYAEHGEWARSQLGKTLVALDDNPVRQMRGGLRFNPTAIAYAGLIHALRHRSTTEDVRSLLEVAARGNHAAAHGLGTSVSVLAAVDSRLPRSILRCAFSACVVEERVWDASEEEVEARKARSHERARAAVAAEISWLNSDGTEPLWPVFPEERARPGRRLRLREVSMAASKQPEVSIAPPKVHADHQAAALWLRQVNIVSEDAALSWLSEVVKSYMPWTIVANGANLDDGDETDQPPSEWNNTFFDLAARCVVGLSSSEVIELVVQHIITLPDQNFYDVLVDFLRNFDVVYFGGNSIPTQIAIDVRKVLVDHMLTTRGWGRLNRSRDLSIEMHLGPAIAVLFFNDQMFGKGSKCYLLEKGMDRIGPFLPILDKLVSKGPSPFVALLLLNLLEVAPRAEQLNMLVGAVCVWLEVYPDFQQLWIDYGVGRRWCLVMEAILGRSPCSFSNSAPLRPAIDNFVASLVALGVPEAARLEEELGKL</sequence>
<gene>
    <name evidence="4" type="ORF">EIA08_03455</name>
    <name evidence="3" type="ORF">G5603_00060</name>
    <name evidence="2" type="ORF">HL601_07915</name>
</gene>